<dbReference type="PROSITE" id="PS00027">
    <property type="entry name" value="HOMEOBOX_1"/>
    <property type="match status" value="1"/>
</dbReference>
<keyword evidence="11" id="KW-1185">Reference proteome</keyword>
<dbReference type="PANTHER" id="PTHR24340:SF41">
    <property type="entry name" value="MUSCLE-SPECIFIC HOMEOBOX PROTEIN TINMAN-RELATED"/>
    <property type="match status" value="1"/>
</dbReference>
<dbReference type="GO" id="GO:0000981">
    <property type="term" value="F:DNA-binding transcription factor activity, RNA polymerase II-specific"/>
    <property type="evidence" value="ECO:0007669"/>
    <property type="project" value="InterPro"/>
</dbReference>
<evidence type="ECO:0000313" key="11">
    <source>
        <dbReference type="Proteomes" id="UP000050795"/>
    </source>
</evidence>
<organism evidence="11 12">
    <name type="scientific">Trichobilharzia regenti</name>
    <name type="common">Nasal bird schistosome</name>
    <dbReference type="NCBI Taxonomy" id="157069"/>
    <lineage>
        <taxon>Eukaryota</taxon>
        <taxon>Metazoa</taxon>
        <taxon>Spiralia</taxon>
        <taxon>Lophotrochozoa</taxon>
        <taxon>Platyhelminthes</taxon>
        <taxon>Trematoda</taxon>
        <taxon>Digenea</taxon>
        <taxon>Strigeidida</taxon>
        <taxon>Schistosomatoidea</taxon>
        <taxon>Schistosomatidae</taxon>
        <taxon>Trichobilharzia</taxon>
    </lineage>
</organism>
<dbReference type="GO" id="GO:0000978">
    <property type="term" value="F:RNA polymerase II cis-regulatory region sequence-specific DNA binding"/>
    <property type="evidence" value="ECO:0007669"/>
    <property type="project" value="TreeGrafter"/>
</dbReference>
<dbReference type="FunFam" id="1.10.10.60:FF:000101">
    <property type="entry name" value="NK2 homeobox 8"/>
    <property type="match status" value="1"/>
</dbReference>
<feature type="compositionally biased region" description="Low complexity" evidence="9">
    <location>
        <begin position="296"/>
        <end position="318"/>
    </location>
</feature>
<feature type="compositionally biased region" description="Polar residues" evidence="9">
    <location>
        <begin position="33"/>
        <end position="46"/>
    </location>
</feature>
<dbReference type="InterPro" id="IPR009057">
    <property type="entry name" value="Homeodomain-like_sf"/>
</dbReference>
<dbReference type="Proteomes" id="UP000050795">
    <property type="component" value="Unassembled WGS sequence"/>
</dbReference>
<sequence>MDTQLLAQSFNLNEVTSSQTNNLKLSSEHLNELSPQTNDSSGFTSHRSMNNYSSNNRMSALFWSGQQSNQLLDENSPIISNNSNNSNNNNNNLSIGPGSVFGGNSSNSVDMNPIESSVLNSVNAVSAASWYGVAAAAAAANDPRLNNEYNEYVSRLMGVTNAAMAGGCYPGHLSPSGFNGNYALSNINNNNNNNNNSNISTGSNEFLSSHFSTRTRSNSPRSSAIAAAAVVGGAISASLPTGTSPYNNNNSNSNRFPRGRYPNNASCNSPVNTMQLNRRIDSLDYQNSPMSTFHLNNNNPNNNSNNNNNNNINNTPNNNTAAMLAYEKHQKAVAVAAALNSHPFNPAMMNSHSYQQHQHQHHQHHLQQIQSPQTGCGGNSNNGGGGGGVSMAAAAAAAAAAMHSLHNVAAAAAGHTTTSGVHHTPTNTFRGLSQRRKRRVLFTQAQVYELERRFKQQKYLSAPEREHLSQLINLTPTQVKIWFQNHRYKCKRAQKDKEASSMSDHHSTPNTMDLRNETMNANHLSVNDRTGMNRRSVNDLLDNPLLSSSSINTTNSLNHRKLGLNLTDQHSVNSDISNCSESSSVEEYHDDGHSHLMHTIDGGKIRLRSPDFRIKAQACNRSSANTNNNNNTNSYDCIPSSLRCNDRNELDLIKNANLMTQQQQQQNQPHNQSTIDTPFDFFGYNDLLLNTTNNYALKQSGRSMFNYPTNQLSSTSIPVPPNFQASYENERNESISPKSKISELTNHQMTTGNYANNPFSNYPFVPNSNYYTNYNTSPTYLQNFLTGNDRNNINATSPSIMDNNNNNNQNSASPTESNLNEINKSLNLTMATAATTTITTTMPTTISSPLSSSSSYFTPSQLAAAASLLNSRSDLCKTSSSTASSLFQSTRSTTPSNVKNYSLTNTLSDVNNITLNTDQLMSEQQKFCMKSIKHESVLDNQSEELVKSEDCTPYKSVISTDDGGNNNRFTDFTSLIAGTSSRI</sequence>
<dbReference type="InterPro" id="IPR017970">
    <property type="entry name" value="Homeobox_CS"/>
</dbReference>
<feature type="region of interest" description="Disordered" evidence="9">
    <location>
        <begin position="294"/>
        <end position="318"/>
    </location>
</feature>
<evidence type="ECO:0000256" key="2">
    <source>
        <dbReference type="ARBA" id="ARBA00005661"/>
    </source>
</evidence>
<evidence type="ECO:0000256" key="3">
    <source>
        <dbReference type="ARBA" id="ARBA00022473"/>
    </source>
</evidence>
<dbReference type="SUPFAM" id="SSF46689">
    <property type="entry name" value="Homeodomain-like"/>
    <property type="match status" value="1"/>
</dbReference>
<dbReference type="InterPro" id="IPR050394">
    <property type="entry name" value="Homeobox_NK-like"/>
</dbReference>
<dbReference type="CDD" id="cd00086">
    <property type="entry name" value="homeodomain"/>
    <property type="match status" value="1"/>
</dbReference>
<dbReference type="PANTHER" id="PTHR24340">
    <property type="entry name" value="HOMEOBOX PROTEIN NKX"/>
    <property type="match status" value="1"/>
</dbReference>
<feature type="region of interest" description="Disordered" evidence="9">
    <location>
        <begin position="31"/>
        <end position="50"/>
    </location>
</feature>
<keyword evidence="3" id="KW-0217">Developmental protein</keyword>
<feature type="region of interest" description="Disordered" evidence="9">
    <location>
        <begin position="494"/>
        <end position="514"/>
    </location>
</feature>
<evidence type="ECO:0000256" key="9">
    <source>
        <dbReference type="SAM" id="MobiDB-lite"/>
    </source>
</evidence>
<evidence type="ECO:0000313" key="12">
    <source>
        <dbReference type="WBParaSite" id="TREG1_52630.1"/>
    </source>
</evidence>
<reference evidence="11" key="1">
    <citation type="submission" date="2022-06" db="EMBL/GenBank/DDBJ databases">
        <authorList>
            <person name="Berger JAMES D."/>
            <person name="Berger JAMES D."/>
        </authorList>
    </citation>
    <scope>NUCLEOTIDE SEQUENCE [LARGE SCALE GENOMIC DNA]</scope>
</reference>
<feature type="region of interest" description="Disordered" evidence="9">
    <location>
        <begin position="355"/>
        <end position="382"/>
    </location>
</feature>
<dbReference type="WBParaSite" id="TREG1_52630.1">
    <property type="protein sequence ID" value="TREG1_52630.1"/>
    <property type="gene ID" value="TREG1_52630"/>
</dbReference>
<dbReference type="GO" id="GO:0005634">
    <property type="term" value="C:nucleus"/>
    <property type="evidence" value="ECO:0007669"/>
    <property type="project" value="UniProtKB-SubCell"/>
</dbReference>
<dbReference type="SMART" id="SM00389">
    <property type="entry name" value="HOX"/>
    <property type="match status" value="1"/>
</dbReference>
<feature type="compositionally biased region" description="Polar residues" evidence="9">
    <location>
        <begin position="791"/>
        <end position="802"/>
    </location>
</feature>
<dbReference type="InterPro" id="IPR001356">
    <property type="entry name" value="HD"/>
</dbReference>
<dbReference type="AlphaFoldDB" id="A0AA85JUZ1"/>
<evidence type="ECO:0000259" key="10">
    <source>
        <dbReference type="PROSITE" id="PS50071"/>
    </source>
</evidence>
<comment type="subcellular location">
    <subcellularLocation>
        <location evidence="1 7 8">Nucleus</location>
    </subcellularLocation>
</comment>
<feature type="region of interest" description="Disordered" evidence="9">
    <location>
        <begin position="238"/>
        <end position="261"/>
    </location>
</feature>
<dbReference type="Pfam" id="PF00046">
    <property type="entry name" value="Homeodomain"/>
    <property type="match status" value="1"/>
</dbReference>
<evidence type="ECO:0000256" key="4">
    <source>
        <dbReference type="ARBA" id="ARBA00023125"/>
    </source>
</evidence>
<keyword evidence="6 7" id="KW-0539">Nucleus</keyword>
<dbReference type="PROSITE" id="PS50071">
    <property type="entry name" value="HOMEOBOX_2"/>
    <property type="match status" value="1"/>
</dbReference>
<feature type="domain" description="Homeobox" evidence="10">
    <location>
        <begin position="433"/>
        <end position="493"/>
    </location>
</feature>
<feature type="DNA-binding region" description="Homeobox" evidence="7">
    <location>
        <begin position="435"/>
        <end position="494"/>
    </location>
</feature>
<evidence type="ECO:0000256" key="5">
    <source>
        <dbReference type="ARBA" id="ARBA00023155"/>
    </source>
</evidence>
<proteinExistence type="inferred from homology"/>
<keyword evidence="4 7" id="KW-0238">DNA-binding</keyword>
<feature type="region of interest" description="Disordered" evidence="9">
    <location>
        <begin position="791"/>
        <end position="818"/>
    </location>
</feature>
<protein>
    <recommendedName>
        <fullName evidence="10">Homeobox domain-containing protein</fullName>
    </recommendedName>
</protein>
<accession>A0AA85JUZ1</accession>
<evidence type="ECO:0000256" key="8">
    <source>
        <dbReference type="RuleBase" id="RU000682"/>
    </source>
</evidence>
<evidence type="ECO:0000256" key="1">
    <source>
        <dbReference type="ARBA" id="ARBA00004123"/>
    </source>
</evidence>
<dbReference type="GO" id="GO:0030154">
    <property type="term" value="P:cell differentiation"/>
    <property type="evidence" value="ECO:0007669"/>
    <property type="project" value="TreeGrafter"/>
</dbReference>
<feature type="region of interest" description="Disordered" evidence="9">
    <location>
        <begin position="416"/>
        <end position="435"/>
    </location>
</feature>
<dbReference type="Gene3D" id="1.10.10.60">
    <property type="entry name" value="Homeodomain-like"/>
    <property type="match status" value="1"/>
</dbReference>
<reference evidence="12" key="2">
    <citation type="submission" date="2023-11" db="UniProtKB">
        <authorList>
            <consortium name="WormBaseParasite"/>
        </authorList>
    </citation>
    <scope>IDENTIFICATION</scope>
</reference>
<feature type="compositionally biased region" description="Basic and acidic residues" evidence="9">
    <location>
        <begin position="494"/>
        <end position="507"/>
    </location>
</feature>
<comment type="similarity">
    <text evidence="2">Belongs to the NK-2 homeobox family.</text>
</comment>
<name>A0AA85JUZ1_TRIRE</name>
<evidence type="ECO:0000256" key="7">
    <source>
        <dbReference type="PROSITE-ProRule" id="PRU00108"/>
    </source>
</evidence>
<feature type="region of interest" description="Disordered" evidence="9">
    <location>
        <begin position="74"/>
        <end position="96"/>
    </location>
</feature>
<feature type="compositionally biased region" description="Low complexity" evidence="9">
    <location>
        <begin position="75"/>
        <end position="96"/>
    </location>
</feature>
<evidence type="ECO:0000256" key="6">
    <source>
        <dbReference type="ARBA" id="ARBA00023242"/>
    </source>
</evidence>
<keyword evidence="5 7" id="KW-0371">Homeobox</keyword>